<dbReference type="RefSeq" id="WP_190706232.1">
    <property type="nucleotide sequence ID" value="NZ_JAMPKX010000008.1"/>
</dbReference>
<sequence>MWITSSLTTAITPTAIALGNFDGVHLGHQAVIRSVVPLGAQGQGEFHANPQLTQVPLRGLSQRQRAQSSFPTANSQPAVSPIPTVMTFFPHPQEFFSGQARSLLTPLPEKAAQISRLGIGQLVLLPFDQSLASLSPEDFVETLLVKHLRVQHISVGKDFCFGKKRQGTVDELKALAARYGVQVHIASVVDLGTDRISSSRIRQALEKTDLDTVKALLGRPYSLVGRVVKGQQLGRTIGFPTANLYLPAEKFLPQTGVYSVWVHGATQTPYPLVPAVMNLGTRPTVKGVALTAEIHLLNWEGNLYDKTLEVYLHSFLRPEQKFGSLDDLKTQIQRDCQQALGELARQPLGSSGAIGAS</sequence>
<evidence type="ECO:0000256" key="1">
    <source>
        <dbReference type="ARBA" id="ARBA00004726"/>
    </source>
</evidence>
<gene>
    <name evidence="16" type="ORF">NC992_17220</name>
</gene>
<evidence type="ECO:0000256" key="12">
    <source>
        <dbReference type="ARBA" id="ARBA00047880"/>
    </source>
</evidence>
<dbReference type="Gene3D" id="2.40.30.30">
    <property type="entry name" value="Riboflavin kinase-like"/>
    <property type="match status" value="1"/>
</dbReference>
<dbReference type="EC" id="2.7.7.2" evidence="14"/>
<keyword evidence="17" id="KW-1185">Reference proteome</keyword>
<organism evidence="16 17">
    <name type="scientific">Leptolyngbya subtilissima DQ-A4</name>
    <dbReference type="NCBI Taxonomy" id="2933933"/>
    <lineage>
        <taxon>Bacteria</taxon>
        <taxon>Bacillati</taxon>
        <taxon>Cyanobacteriota</taxon>
        <taxon>Cyanophyceae</taxon>
        <taxon>Leptolyngbyales</taxon>
        <taxon>Leptolyngbyaceae</taxon>
        <taxon>Leptolyngbya group</taxon>
        <taxon>Leptolyngbya</taxon>
    </lineage>
</organism>
<keyword evidence="3 14" id="KW-0285">Flavoprotein</keyword>
<comment type="pathway">
    <text evidence="2 14">Cofactor biosynthesis; FMN biosynthesis; FMN from riboflavin (ATP route): step 1/1.</text>
</comment>
<keyword evidence="10 14" id="KW-0067">ATP-binding</keyword>
<dbReference type="SMART" id="SM00904">
    <property type="entry name" value="Flavokinase"/>
    <property type="match status" value="1"/>
</dbReference>
<dbReference type="InterPro" id="IPR002606">
    <property type="entry name" value="Riboflavin_kinase_bac"/>
</dbReference>
<dbReference type="Pfam" id="PF06574">
    <property type="entry name" value="FAD_syn"/>
    <property type="match status" value="2"/>
</dbReference>
<dbReference type="InterPro" id="IPR015864">
    <property type="entry name" value="FAD_synthase"/>
</dbReference>
<evidence type="ECO:0000256" key="3">
    <source>
        <dbReference type="ARBA" id="ARBA00022630"/>
    </source>
</evidence>
<evidence type="ECO:0000313" key="17">
    <source>
        <dbReference type="Proteomes" id="UP001482513"/>
    </source>
</evidence>
<dbReference type="Pfam" id="PF01687">
    <property type="entry name" value="Flavokinase"/>
    <property type="match status" value="1"/>
</dbReference>
<dbReference type="Proteomes" id="UP001482513">
    <property type="component" value="Unassembled WGS sequence"/>
</dbReference>
<feature type="domain" description="Riboflavin kinase" evidence="15">
    <location>
        <begin position="216"/>
        <end position="344"/>
    </location>
</feature>
<evidence type="ECO:0000256" key="2">
    <source>
        <dbReference type="ARBA" id="ARBA00005201"/>
    </source>
</evidence>
<dbReference type="CDD" id="cd02064">
    <property type="entry name" value="FAD_synthetase_N"/>
    <property type="match status" value="1"/>
</dbReference>
<evidence type="ECO:0000256" key="9">
    <source>
        <dbReference type="ARBA" id="ARBA00022827"/>
    </source>
</evidence>
<dbReference type="GO" id="GO:0003919">
    <property type="term" value="F:FMN adenylyltransferase activity"/>
    <property type="evidence" value="ECO:0007669"/>
    <property type="project" value="UniProtKB-EC"/>
</dbReference>
<evidence type="ECO:0000256" key="6">
    <source>
        <dbReference type="ARBA" id="ARBA00022695"/>
    </source>
</evidence>
<accession>A0ABV0K779</accession>
<protein>
    <recommendedName>
        <fullName evidence="14">Riboflavin biosynthesis protein</fullName>
    </recommendedName>
    <domain>
        <recommendedName>
            <fullName evidence="14">Riboflavin kinase</fullName>
            <ecNumber evidence="14">2.7.1.26</ecNumber>
        </recommendedName>
        <alternativeName>
            <fullName evidence="14">Flavokinase</fullName>
        </alternativeName>
    </domain>
    <domain>
        <recommendedName>
            <fullName evidence="14">FMN adenylyltransferase</fullName>
            <ecNumber evidence="14">2.7.7.2</ecNumber>
        </recommendedName>
        <alternativeName>
            <fullName evidence="14">FAD pyrophosphorylase</fullName>
        </alternativeName>
        <alternativeName>
            <fullName evidence="14">FAD synthase</fullName>
        </alternativeName>
    </domain>
</protein>
<comment type="pathway">
    <text evidence="1 14">Cofactor biosynthesis; FAD biosynthesis; FAD from FMN: step 1/1.</text>
</comment>
<dbReference type="PANTHER" id="PTHR22749:SF6">
    <property type="entry name" value="RIBOFLAVIN KINASE"/>
    <property type="match status" value="1"/>
</dbReference>
<comment type="caution">
    <text evidence="16">The sequence shown here is derived from an EMBL/GenBank/DDBJ whole genome shotgun (WGS) entry which is preliminary data.</text>
</comment>
<evidence type="ECO:0000256" key="4">
    <source>
        <dbReference type="ARBA" id="ARBA00022643"/>
    </source>
</evidence>
<dbReference type="InterPro" id="IPR014729">
    <property type="entry name" value="Rossmann-like_a/b/a_fold"/>
</dbReference>
<dbReference type="InterPro" id="IPR023465">
    <property type="entry name" value="Riboflavin_kinase_dom_sf"/>
</dbReference>
<evidence type="ECO:0000256" key="14">
    <source>
        <dbReference type="PIRNR" id="PIRNR004491"/>
    </source>
</evidence>
<keyword evidence="4 14" id="KW-0288">FMN</keyword>
<keyword evidence="9 14" id="KW-0274">FAD</keyword>
<comment type="catalytic activity">
    <reaction evidence="12 14">
        <text>riboflavin + ATP = FMN + ADP + H(+)</text>
        <dbReference type="Rhea" id="RHEA:14357"/>
        <dbReference type="ChEBI" id="CHEBI:15378"/>
        <dbReference type="ChEBI" id="CHEBI:30616"/>
        <dbReference type="ChEBI" id="CHEBI:57986"/>
        <dbReference type="ChEBI" id="CHEBI:58210"/>
        <dbReference type="ChEBI" id="CHEBI:456216"/>
        <dbReference type="EC" id="2.7.1.26"/>
    </reaction>
</comment>
<keyword evidence="8 14" id="KW-0418">Kinase</keyword>
<dbReference type="InterPro" id="IPR023468">
    <property type="entry name" value="Riboflavin_kinase"/>
</dbReference>
<evidence type="ECO:0000256" key="7">
    <source>
        <dbReference type="ARBA" id="ARBA00022741"/>
    </source>
</evidence>
<evidence type="ECO:0000256" key="5">
    <source>
        <dbReference type="ARBA" id="ARBA00022679"/>
    </source>
</evidence>
<evidence type="ECO:0000256" key="13">
    <source>
        <dbReference type="ARBA" id="ARBA00049494"/>
    </source>
</evidence>
<reference evidence="16 17" key="1">
    <citation type="submission" date="2022-04" db="EMBL/GenBank/DDBJ databases">
        <title>Positive selection, recombination, and allopatry shape intraspecific diversity of widespread and dominant cyanobacteria.</title>
        <authorList>
            <person name="Wei J."/>
            <person name="Shu W."/>
            <person name="Hu C."/>
        </authorList>
    </citation>
    <scope>NUCLEOTIDE SEQUENCE [LARGE SCALE GENOMIC DNA]</scope>
    <source>
        <strain evidence="16 17">DQ-A4</strain>
    </source>
</reference>
<dbReference type="NCBIfam" id="NF004160">
    <property type="entry name" value="PRK05627.1-3"/>
    <property type="match status" value="1"/>
</dbReference>
<keyword evidence="6 14" id="KW-0548">Nucleotidyltransferase</keyword>
<dbReference type="InterPro" id="IPR015865">
    <property type="entry name" value="Riboflavin_kinase_bac/euk"/>
</dbReference>
<evidence type="ECO:0000256" key="10">
    <source>
        <dbReference type="ARBA" id="ARBA00022840"/>
    </source>
</evidence>
<dbReference type="EMBL" id="JAMPKX010000008">
    <property type="protein sequence ID" value="MEP0948628.1"/>
    <property type="molecule type" value="Genomic_DNA"/>
</dbReference>
<comment type="similarity">
    <text evidence="14">Belongs to the ribF family.</text>
</comment>
<dbReference type="GO" id="GO:0008531">
    <property type="term" value="F:riboflavin kinase activity"/>
    <property type="evidence" value="ECO:0007669"/>
    <property type="project" value="UniProtKB-EC"/>
</dbReference>
<keyword evidence="5 14" id="KW-0808">Transferase</keyword>
<proteinExistence type="inferred from homology"/>
<dbReference type="EC" id="2.7.1.26" evidence="14"/>
<dbReference type="SUPFAM" id="SSF82114">
    <property type="entry name" value="Riboflavin kinase-like"/>
    <property type="match status" value="1"/>
</dbReference>
<name>A0ABV0K779_9CYAN</name>
<dbReference type="PIRSF" id="PIRSF004491">
    <property type="entry name" value="FAD_Synth"/>
    <property type="match status" value="1"/>
</dbReference>
<keyword evidence="7 14" id="KW-0547">Nucleotide-binding</keyword>
<keyword evidence="11" id="KW-0511">Multifunctional enzyme</keyword>
<dbReference type="NCBIfam" id="TIGR00083">
    <property type="entry name" value="ribF"/>
    <property type="match status" value="1"/>
</dbReference>
<evidence type="ECO:0000259" key="15">
    <source>
        <dbReference type="SMART" id="SM00904"/>
    </source>
</evidence>
<evidence type="ECO:0000256" key="11">
    <source>
        <dbReference type="ARBA" id="ARBA00023268"/>
    </source>
</evidence>
<evidence type="ECO:0000313" key="16">
    <source>
        <dbReference type="EMBL" id="MEP0948628.1"/>
    </source>
</evidence>
<dbReference type="SUPFAM" id="SSF52374">
    <property type="entry name" value="Nucleotidylyl transferase"/>
    <property type="match status" value="1"/>
</dbReference>
<dbReference type="PANTHER" id="PTHR22749">
    <property type="entry name" value="RIBOFLAVIN KINASE/FMN ADENYLYLTRANSFERASE"/>
    <property type="match status" value="1"/>
</dbReference>
<comment type="catalytic activity">
    <reaction evidence="13 14">
        <text>FMN + ATP + H(+) = FAD + diphosphate</text>
        <dbReference type="Rhea" id="RHEA:17237"/>
        <dbReference type="ChEBI" id="CHEBI:15378"/>
        <dbReference type="ChEBI" id="CHEBI:30616"/>
        <dbReference type="ChEBI" id="CHEBI:33019"/>
        <dbReference type="ChEBI" id="CHEBI:57692"/>
        <dbReference type="ChEBI" id="CHEBI:58210"/>
        <dbReference type="EC" id="2.7.7.2"/>
    </reaction>
</comment>
<evidence type="ECO:0000256" key="8">
    <source>
        <dbReference type="ARBA" id="ARBA00022777"/>
    </source>
</evidence>
<dbReference type="Gene3D" id="3.40.50.620">
    <property type="entry name" value="HUPs"/>
    <property type="match status" value="1"/>
</dbReference>